<evidence type="ECO:0000256" key="1">
    <source>
        <dbReference type="ARBA" id="ARBA00005545"/>
    </source>
</evidence>
<comment type="subcellular location">
    <subcellularLocation>
        <location evidence="9">Cytoplasm</location>
    </subcellularLocation>
    <subcellularLocation>
        <location evidence="9">Nucleus</location>
    </subcellularLocation>
</comment>
<dbReference type="SMART" id="SM00524">
    <property type="entry name" value="DWB"/>
    <property type="match status" value="1"/>
</dbReference>
<evidence type="ECO:0000313" key="12">
    <source>
        <dbReference type="EMBL" id="OWA53287.1"/>
    </source>
</evidence>
<dbReference type="PANTHER" id="PTHR13703">
    <property type="entry name" value="SMAD"/>
    <property type="match status" value="1"/>
</dbReference>
<dbReference type="GO" id="GO:0040024">
    <property type="term" value="P:dauer larval development"/>
    <property type="evidence" value="ECO:0007669"/>
    <property type="project" value="UniProtKB-ARBA"/>
</dbReference>
<dbReference type="GO" id="GO:0000981">
    <property type="term" value="F:DNA-binding transcription factor activity, RNA polymerase II-specific"/>
    <property type="evidence" value="ECO:0007669"/>
    <property type="project" value="TreeGrafter"/>
</dbReference>
<proteinExistence type="inferred from homology"/>
<dbReference type="InterPro" id="IPR017855">
    <property type="entry name" value="SMAD-like_dom_sf"/>
</dbReference>
<name>A0A9X6RMS6_HYPEX</name>
<dbReference type="GO" id="GO:0009653">
    <property type="term" value="P:anatomical structure morphogenesis"/>
    <property type="evidence" value="ECO:0007669"/>
    <property type="project" value="TreeGrafter"/>
</dbReference>
<dbReference type="CDD" id="cd10492">
    <property type="entry name" value="MH1_SMAD_4"/>
    <property type="match status" value="1"/>
</dbReference>
<dbReference type="InterPro" id="IPR036578">
    <property type="entry name" value="SMAD_MH1_sf"/>
</dbReference>
<dbReference type="GO" id="GO:0000978">
    <property type="term" value="F:RNA polymerase II cis-regulatory region sequence-specific DNA binding"/>
    <property type="evidence" value="ECO:0007669"/>
    <property type="project" value="TreeGrafter"/>
</dbReference>
<dbReference type="GO" id="GO:0030154">
    <property type="term" value="P:cell differentiation"/>
    <property type="evidence" value="ECO:0007669"/>
    <property type="project" value="TreeGrafter"/>
</dbReference>
<dbReference type="InterPro" id="IPR003619">
    <property type="entry name" value="MAD_homology1_Dwarfin-type"/>
</dbReference>
<evidence type="ECO:0000313" key="13">
    <source>
        <dbReference type="Proteomes" id="UP000192578"/>
    </source>
</evidence>
<evidence type="ECO:0000256" key="3">
    <source>
        <dbReference type="ARBA" id="ARBA00022723"/>
    </source>
</evidence>
<dbReference type="GO" id="GO:0070411">
    <property type="term" value="F:I-SMAD binding"/>
    <property type="evidence" value="ECO:0007669"/>
    <property type="project" value="TreeGrafter"/>
</dbReference>
<evidence type="ECO:0000256" key="8">
    <source>
        <dbReference type="ARBA" id="ARBA00023242"/>
    </source>
</evidence>
<dbReference type="GO" id="GO:0050793">
    <property type="term" value="P:regulation of developmental process"/>
    <property type="evidence" value="ECO:0007669"/>
    <property type="project" value="UniProtKB-ARBA"/>
</dbReference>
<evidence type="ECO:0000256" key="5">
    <source>
        <dbReference type="ARBA" id="ARBA00023015"/>
    </source>
</evidence>
<dbReference type="GO" id="GO:0005737">
    <property type="term" value="C:cytoplasm"/>
    <property type="evidence" value="ECO:0007669"/>
    <property type="project" value="UniProtKB-SubCell"/>
</dbReference>
<dbReference type="SUPFAM" id="SSF49879">
    <property type="entry name" value="SMAD/FHA domain"/>
    <property type="match status" value="1"/>
</dbReference>
<organism evidence="12 13">
    <name type="scientific">Hypsibius exemplaris</name>
    <name type="common">Freshwater tardigrade</name>
    <dbReference type="NCBI Taxonomy" id="2072580"/>
    <lineage>
        <taxon>Eukaryota</taxon>
        <taxon>Metazoa</taxon>
        <taxon>Ecdysozoa</taxon>
        <taxon>Tardigrada</taxon>
        <taxon>Eutardigrada</taxon>
        <taxon>Parachela</taxon>
        <taxon>Hypsibioidea</taxon>
        <taxon>Hypsibiidae</taxon>
        <taxon>Hypsibius</taxon>
    </lineage>
</organism>
<evidence type="ECO:0000256" key="4">
    <source>
        <dbReference type="ARBA" id="ARBA00022833"/>
    </source>
</evidence>
<protein>
    <recommendedName>
        <fullName evidence="9">Mothers against decapentaplegic homolog</fullName>
        <shortName evidence="9">MAD homolog</shortName>
        <shortName evidence="9">Mothers against DPP homolog</shortName>
    </recommendedName>
    <alternativeName>
        <fullName evidence="9">SMAD family member</fullName>
    </alternativeName>
</protein>
<dbReference type="GO" id="GO:0030509">
    <property type="term" value="P:BMP signaling pathway"/>
    <property type="evidence" value="ECO:0007669"/>
    <property type="project" value="TreeGrafter"/>
</dbReference>
<dbReference type="Gene3D" id="2.60.200.10">
    <property type="match status" value="1"/>
</dbReference>
<dbReference type="EMBL" id="MTYJ01000312">
    <property type="protein sequence ID" value="OWA53287.1"/>
    <property type="molecule type" value="Genomic_DNA"/>
</dbReference>
<dbReference type="FunFam" id="3.90.520.10:FF:000002">
    <property type="entry name" value="Mothers against decapentaplegic homolog"/>
    <property type="match status" value="1"/>
</dbReference>
<keyword evidence="8 9" id="KW-0539">Nucleus</keyword>
<dbReference type="Gene3D" id="3.90.520.10">
    <property type="entry name" value="SMAD MH1 domain"/>
    <property type="match status" value="1"/>
</dbReference>
<keyword evidence="6" id="KW-0238">DNA-binding</keyword>
<dbReference type="InterPro" id="IPR013019">
    <property type="entry name" value="MAD_homology_MH1"/>
</dbReference>
<evidence type="ECO:0000259" key="11">
    <source>
        <dbReference type="PROSITE" id="PS51076"/>
    </source>
</evidence>
<sequence>MGHWDAASPFPKVEYSNGITENGMPNSAATSSAAASAAAATASSTDACISIVHSLMCHRQGGESEAFAKRAIECLVKKLKDKPDELDALIQAVTLNGSQLTKCATIPRTLDGRLQVAGKKVFPHVIYARIWRWSDIQKSELKKITFCHFAFDDKLDNVCVNPYHYERVISPGLDLYLPGLGMGDGNHDDELYEFDDINSPQSSMMNGGPRMFGLGELPSMLAPPGPSLMENRKPTMNVNHGGTMNSNGMGSDQYPPLPPPPPHGELNNLYHPGSGTLMMNHPPPPPGGFWNHGLPPPPGSSMLPLELQDYKLAIHEQRMFEQSQQTLRYEEALRKQQPPDYWCTISYFEMDQQVGETFKVRNAYTSLTVDGYADPSHSDRFCLGPLTNVHRTEASEKARIIIGKGICLTYREDHSVWLNVHGTGEADSYSMFAQSYYLDFVQNRAPGEAVHKIGTGTQLKIFDLEVCYHHMLQQLHQAQAIQCAQAQAVTGNFGAVNQQQRSQQLSPVPGNLPALTSSSGIGADDLRRLCVLRLSFVKGWGPDYGRKTIKETPCWIEVQVNRALVLLDDVLRSAPSNEPRSMTEYS</sequence>
<keyword evidence="7 9" id="KW-0804">Transcription</keyword>
<comment type="caution">
    <text evidence="12">The sequence shown here is derived from an EMBL/GenBank/DDBJ whole genome shotgun (WGS) entry which is preliminary data.</text>
</comment>
<dbReference type="Pfam" id="PF03165">
    <property type="entry name" value="MH1"/>
    <property type="match status" value="1"/>
</dbReference>
<dbReference type="Pfam" id="PF03166">
    <property type="entry name" value="MH2"/>
    <property type="match status" value="1"/>
</dbReference>
<dbReference type="Proteomes" id="UP000192578">
    <property type="component" value="Unassembled WGS sequence"/>
</dbReference>
<keyword evidence="2 9" id="KW-0963">Cytoplasm</keyword>
<evidence type="ECO:0000256" key="2">
    <source>
        <dbReference type="ARBA" id="ARBA00022490"/>
    </source>
</evidence>
<dbReference type="PROSITE" id="PS51076">
    <property type="entry name" value="MH2"/>
    <property type="match status" value="1"/>
</dbReference>
<reference evidence="13" key="1">
    <citation type="submission" date="2017-01" db="EMBL/GenBank/DDBJ databases">
        <title>Comparative genomics of anhydrobiosis in the tardigrade Hypsibius dujardini.</title>
        <authorList>
            <person name="Yoshida Y."/>
            <person name="Koutsovoulos G."/>
            <person name="Laetsch D."/>
            <person name="Stevens L."/>
            <person name="Kumar S."/>
            <person name="Horikawa D."/>
            <person name="Ishino K."/>
            <person name="Komine S."/>
            <person name="Tomita M."/>
            <person name="Blaxter M."/>
            <person name="Arakawa K."/>
        </authorList>
    </citation>
    <scope>NUCLEOTIDE SEQUENCE [LARGE SCALE GENOMIC DNA]</scope>
    <source>
        <strain evidence="13">Z151</strain>
    </source>
</reference>
<feature type="domain" description="MH2" evidence="11">
    <location>
        <begin position="342"/>
        <end position="583"/>
    </location>
</feature>
<dbReference type="SUPFAM" id="SSF56366">
    <property type="entry name" value="SMAD MH1 domain"/>
    <property type="match status" value="1"/>
</dbReference>
<dbReference type="AlphaFoldDB" id="A0A9X6RMS6"/>
<evidence type="ECO:0000256" key="6">
    <source>
        <dbReference type="ARBA" id="ARBA00023125"/>
    </source>
</evidence>
<dbReference type="SMART" id="SM00523">
    <property type="entry name" value="DWA"/>
    <property type="match status" value="1"/>
</dbReference>
<dbReference type="InterPro" id="IPR001132">
    <property type="entry name" value="SMAD_dom_Dwarfin-type"/>
</dbReference>
<keyword evidence="4" id="KW-0862">Zinc</keyword>
<dbReference type="GO" id="GO:0051239">
    <property type="term" value="P:regulation of multicellular organismal process"/>
    <property type="evidence" value="ECO:0007669"/>
    <property type="project" value="UniProtKB-ARBA"/>
</dbReference>
<dbReference type="FunFam" id="2.60.200.10:FF:000002">
    <property type="entry name" value="Mothers against decapentaplegic homolog"/>
    <property type="match status" value="1"/>
</dbReference>
<evidence type="ECO:0000256" key="7">
    <source>
        <dbReference type="ARBA" id="ARBA00023163"/>
    </source>
</evidence>
<dbReference type="GO" id="GO:0046872">
    <property type="term" value="F:metal ion binding"/>
    <property type="evidence" value="ECO:0007669"/>
    <property type="project" value="UniProtKB-KW"/>
</dbReference>
<feature type="domain" description="MH1" evidence="10">
    <location>
        <begin position="50"/>
        <end position="174"/>
    </location>
</feature>
<dbReference type="PANTHER" id="PTHR13703:SF45">
    <property type="entry name" value="MOTHERS AGAINST DECAPENTAPLEGIC HOMOLOG"/>
    <property type="match status" value="1"/>
</dbReference>
<evidence type="ECO:0000256" key="9">
    <source>
        <dbReference type="RuleBase" id="RU361195"/>
    </source>
</evidence>
<gene>
    <name evidence="12" type="ORF">BV898_17720</name>
</gene>
<dbReference type="OrthoDB" id="5875866at2759"/>
<dbReference type="InterPro" id="IPR013790">
    <property type="entry name" value="Dwarfin"/>
</dbReference>
<dbReference type="GO" id="GO:0060395">
    <property type="term" value="P:SMAD protein signal transduction"/>
    <property type="evidence" value="ECO:0007669"/>
    <property type="project" value="TreeGrafter"/>
</dbReference>
<evidence type="ECO:0000259" key="10">
    <source>
        <dbReference type="PROSITE" id="PS51075"/>
    </source>
</evidence>
<dbReference type="InterPro" id="IPR008984">
    <property type="entry name" value="SMAD_FHA_dom_sf"/>
</dbReference>
<dbReference type="PROSITE" id="PS51075">
    <property type="entry name" value="MH1"/>
    <property type="match status" value="1"/>
</dbReference>
<keyword evidence="13" id="KW-1185">Reference proteome</keyword>
<keyword evidence="3" id="KW-0479">Metal-binding</keyword>
<comment type="similarity">
    <text evidence="1 9">Belongs to the dwarfin/SMAD family.</text>
</comment>
<accession>A0A9X6RMS6</accession>
<dbReference type="GO" id="GO:0071144">
    <property type="term" value="C:heteromeric SMAD protein complex"/>
    <property type="evidence" value="ECO:0007669"/>
    <property type="project" value="TreeGrafter"/>
</dbReference>
<keyword evidence="5 9" id="KW-0805">Transcription regulation</keyword>